<comment type="subcellular location">
    <subcellularLocation>
        <location evidence="1">Secreted</location>
    </subcellularLocation>
</comment>
<accession>A0A8B9QXM6</accession>
<feature type="compositionally biased region" description="Low complexity" evidence="5">
    <location>
        <begin position="238"/>
        <end position="256"/>
    </location>
</feature>
<dbReference type="AlphaFoldDB" id="A0A8B9QXM6"/>
<feature type="compositionally biased region" description="Low complexity" evidence="5">
    <location>
        <begin position="59"/>
        <end position="77"/>
    </location>
</feature>
<feature type="domain" description="VWFC" evidence="6">
    <location>
        <begin position="414"/>
        <end position="472"/>
    </location>
</feature>
<evidence type="ECO:0000256" key="5">
    <source>
        <dbReference type="SAM" id="MobiDB-lite"/>
    </source>
</evidence>
<evidence type="ECO:0000313" key="7">
    <source>
        <dbReference type="Ensembl" id="ENSAPLP00020004014.1"/>
    </source>
</evidence>
<feature type="region of interest" description="Disordered" evidence="5">
    <location>
        <begin position="221"/>
        <end position="268"/>
    </location>
</feature>
<dbReference type="SMART" id="SM00214">
    <property type="entry name" value="VWC"/>
    <property type="match status" value="2"/>
</dbReference>
<sequence>MSPRVPQMSTSAGGRETDAPVSTPATTPQAATCAPAALGTGSAVTGSPVKASPSPSWRPHPSCSPCSIPPRSSCSLPALGDPSWSPGALPLPTSPPHLRAPNLLPPHPPPCPRPPSCPHTGREPPVRPPQPLAAGTGGPSGSRALAGWSRGAGAVPAREDECSARPSAAPCLAPTRCPPRPGAAAPAAQAACTRGWPVPRATSSPRQMATAPCACAWLETSPASPPSAPQAPAPAPRRPTAAPASQQSAASAAARTCTEPASAWTRTTAPPASAGWVWGPHSHLPGGPAFVWCPVGGRDACGQDGWPQHGAGCVRCPRLCRVARWSAPSPPARRWTAPSTSGTCGPGSAASPAGTPRAPRAASWMTTGSSFPSDRSGLRAIPADGSVSCKRTDCVETCPYPIHIPGQCCPDCSAGCTYMGQIFYNNETFPSLLDPCLSCICLLGSVACSPVDCAIFCTYPFHPEGECCPVCNDCNYEGRKVVNGQTFSPEGQPCTRCTCQLGEVSCEERPCPHSCTEPPALPAACCPACQGTGGSAPLCAVAFVSRPPPPPQGHWAGGDVNQEHLSLHRRHPAPTAERRRAPVPVPIPSPTRSPPGTPQPPRHRLAQLLLHAAPFGPSPGGEPPSTTPEPPPAPWGALGCCSAPCCPPCRGHRTPSSHGQPWVEAGR</sequence>
<feature type="compositionally biased region" description="Low complexity" evidence="5">
    <location>
        <begin position="606"/>
        <end position="615"/>
    </location>
</feature>
<dbReference type="PROSITE" id="PS01208">
    <property type="entry name" value="VWFC_1"/>
    <property type="match status" value="2"/>
</dbReference>
<evidence type="ECO:0000313" key="8">
    <source>
        <dbReference type="Proteomes" id="UP000694400"/>
    </source>
</evidence>
<proteinExistence type="predicted"/>
<evidence type="ECO:0000256" key="3">
    <source>
        <dbReference type="ARBA" id="ARBA00022729"/>
    </source>
</evidence>
<feature type="compositionally biased region" description="Pro residues" evidence="5">
    <location>
        <begin position="583"/>
        <end position="600"/>
    </location>
</feature>
<dbReference type="InterPro" id="IPR001007">
    <property type="entry name" value="VWF_dom"/>
</dbReference>
<keyword evidence="4" id="KW-0325">Glycoprotein</keyword>
<dbReference type="Pfam" id="PF23334">
    <property type="entry name" value="VWC2L_2nd"/>
    <property type="match status" value="1"/>
</dbReference>
<evidence type="ECO:0000256" key="2">
    <source>
        <dbReference type="ARBA" id="ARBA00022525"/>
    </source>
</evidence>
<feature type="region of interest" description="Disordered" evidence="5">
    <location>
        <begin position="1"/>
        <end position="165"/>
    </location>
</feature>
<protein>
    <submittedName>
        <fullName evidence="7">von Willebrand factor C and EGF domains</fullName>
    </submittedName>
</protein>
<feature type="region of interest" description="Disordered" evidence="5">
    <location>
        <begin position="570"/>
        <end position="634"/>
    </location>
</feature>
<dbReference type="Gene3D" id="6.20.200.20">
    <property type="match status" value="2"/>
</dbReference>
<feature type="compositionally biased region" description="Polar residues" evidence="5">
    <location>
        <begin position="364"/>
        <end position="373"/>
    </location>
</feature>
<dbReference type="GO" id="GO:0005737">
    <property type="term" value="C:cytoplasm"/>
    <property type="evidence" value="ECO:0007669"/>
    <property type="project" value="TreeGrafter"/>
</dbReference>
<reference evidence="7" key="2">
    <citation type="submission" date="2025-08" db="UniProtKB">
        <authorList>
            <consortium name="Ensembl"/>
        </authorList>
    </citation>
    <scope>IDENTIFICATION</scope>
</reference>
<reference evidence="7" key="3">
    <citation type="submission" date="2025-09" db="UniProtKB">
        <authorList>
            <consortium name="Ensembl"/>
        </authorList>
    </citation>
    <scope>IDENTIFICATION</scope>
</reference>
<name>A0A8B9QXM6_ANAPL</name>
<keyword evidence="3" id="KW-0732">Signal</keyword>
<dbReference type="GO" id="GO:0005576">
    <property type="term" value="C:extracellular region"/>
    <property type="evidence" value="ECO:0007669"/>
    <property type="project" value="UniProtKB-SubCell"/>
</dbReference>
<dbReference type="GO" id="GO:0098586">
    <property type="term" value="P:cellular response to virus"/>
    <property type="evidence" value="ECO:0007669"/>
    <property type="project" value="TreeGrafter"/>
</dbReference>
<organism evidence="7 8">
    <name type="scientific">Anas platyrhynchos</name>
    <name type="common">Mallard</name>
    <name type="synonym">Anas boschas</name>
    <dbReference type="NCBI Taxonomy" id="8839"/>
    <lineage>
        <taxon>Eukaryota</taxon>
        <taxon>Metazoa</taxon>
        <taxon>Chordata</taxon>
        <taxon>Craniata</taxon>
        <taxon>Vertebrata</taxon>
        <taxon>Euteleostomi</taxon>
        <taxon>Archelosauria</taxon>
        <taxon>Archosauria</taxon>
        <taxon>Dinosauria</taxon>
        <taxon>Saurischia</taxon>
        <taxon>Theropoda</taxon>
        <taxon>Coelurosauria</taxon>
        <taxon>Aves</taxon>
        <taxon>Neognathae</taxon>
        <taxon>Galloanserae</taxon>
        <taxon>Anseriformes</taxon>
        <taxon>Anatidae</taxon>
        <taxon>Anatinae</taxon>
        <taxon>Anas</taxon>
    </lineage>
</organism>
<dbReference type="PANTHER" id="PTHR47333:SF1">
    <property type="entry name" value="VON WILLEBRAND FACTOR C AND EGF DOMAIN-CONTAINING PROTEIN"/>
    <property type="match status" value="1"/>
</dbReference>
<dbReference type="InterPro" id="IPR052080">
    <property type="entry name" value="vWF_C/EGF_Fibrillin"/>
</dbReference>
<evidence type="ECO:0000259" key="6">
    <source>
        <dbReference type="PROSITE" id="PS50184"/>
    </source>
</evidence>
<keyword evidence="2" id="KW-0964">Secreted</keyword>
<dbReference type="PROSITE" id="PS50184">
    <property type="entry name" value="VWFC_2"/>
    <property type="match status" value="2"/>
</dbReference>
<dbReference type="Proteomes" id="UP000694400">
    <property type="component" value="Chromosome 5"/>
</dbReference>
<feature type="domain" description="VWFC" evidence="6">
    <location>
        <begin position="472"/>
        <end position="530"/>
    </location>
</feature>
<feature type="compositionally biased region" description="Pro residues" evidence="5">
    <location>
        <begin position="103"/>
        <end position="117"/>
    </location>
</feature>
<dbReference type="SUPFAM" id="SSF57603">
    <property type="entry name" value="FnI-like domain"/>
    <property type="match status" value="2"/>
</dbReference>
<dbReference type="Ensembl" id="ENSAPLT00020004326.1">
    <property type="protein sequence ID" value="ENSAPLP00020004014.1"/>
    <property type="gene ID" value="ENSAPLG00020002965.1"/>
</dbReference>
<dbReference type="PANTHER" id="PTHR47333">
    <property type="entry name" value="VON WILLEBRAND FACTOR C AND EGF DOMAIN-CONTAINING PROTEIN"/>
    <property type="match status" value="1"/>
</dbReference>
<reference evidence="7" key="1">
    <citation type="submission" date="2019-08" db="EMBL/GenBank/DDBJ databases">
        <title>Three high-quality genomes provides insights into domestication of ducks.</title>
        <authorList>
            <person name="Hou Z.C."/>
            <person name="Zhu F."/>
            <person name="Yin Z.T."/>
            <person name="Zhang F."/>
        </authorList>
    </citation>
    <scope>NUCLEOTIDE SEQUENCE [LARGE SCALE GENOMIC DNA]</scope>
</reference>
<evidence type="ECO:0000256" key="1">
    <source>
        <dbReference type="ARBA" id="ARBA00004613"/>
    </source>
</evidence>
<feature type="compositionally biased region" description="Pro residues" evidence="5">
    <location>
        <begin position="616"/>
        <end position="634"/>
    </location>
</feature>
<feature type="region of interest" description="Disordered" evidence="5">
    <location>
        <begin position="331"/>
        <end position="377"/>
    </location>
</feature>
<evidence type="ECO:0000256" key="4">
    <source>
        <dbReference type="ARBA" id="ARBA00023180"/>
    </source>
</evidence>
<feature type="compositionally biased region" description="Pro residues" evidence="5">
    <location>
        <begin position="223"/>
        <end position="237"/>
    </location>
</feature>
<feature type="compositionally biased region" description="Low complexity" evidence="5">
    <location>
        <begin position="19"/>
        <end position="37"/>
    </location>
</feature>